<dbReference type="PANTHER" id="PTHR31967">
    <property type="entry name" value="GROUNDHOG (HEDGEHOG-LIKE FAMILY)-RELATED"/>
    <property type="match status" value="1"/>
</dbReference>
<organism evidence="3 4">
    <name type="scientific">Acrobeloides nanus</name>
    <dbReference type="NCBI Taxonomy" id="290746"/>
    <lineage>
        <taxon>Eukaryota</taxon>
        <taxon>Metazoa</taxon>
        <taxon>Ecdysozoa</taxon>
        <taxon>Nematoda</taxon>
        <taxon>Chromadorea</taxon>
        <taxon>Rhabditida</taxon>
        <taxon>Tylenchina</taxon>
        <taxon>Cephalobomorpha</taxon>
        <taxon>Cephaloboidea</taxon>
        <taxon>Cephalobidae</taxon>
        <taxon>Acrobeloides</taxon>
    </lineage>
</organism>
<evidence type="ECO:0000313" key="3">
    <source>
        <dbReference type="Proteomes" id="UP000887540"/>
    </source>
</evidence>
<evidence type="ECO:0000259" key="2">
    <source>
        <dbReference type="Pfam" id="PF04155"/>
    </source>
</evidence>
<dbReference type="Proteomes" id="UP000887540">
    <property type="component" value="Unplaced"/>
</dbReference>
<proteinExistence type="predicted"/>
<feature type="domain" description="Ground-like" evidence="2">
    <location>
        <begin position="218"/>
        <end position="300"/>
    </location>
</feature>
<dbReference type="InterPro" id="IPR007284">
    <property type="entry name" value="Ground-like_dom"/>
</dbReference>
<protein>
    <submittedName>
        <fullName evidence="4">Ground-like domain-containing protein</fullName>
    </submittedName>
</protein>
<evidence type="ECO:0000313" key="4">
    <source>
        <dbReference type="WBParaSite" id="ACRNAN_scaffold377.g12781.t1"/>
    </source>
</evidence>
<feature type="signal peptide" evidence="1">
    <location>
        <begin position="1"/>
        <end position="25"/>
    </location>
</feature>
<dbReference type="PANTHER" id="PTHR31967:SF14">
    <property type="entry name" value="GROUND-LIKE DOMAIN-CONTAINING PROTEIN"/>
    <property type="match status" value="1"/>
</dbReference>
<dbReference type="AlphaFoldDB" id="A0A914DSU5"/>
<dbReference type="Pfam" id="PF04155">
    <property type="entry name" value="Ground-like"/>
    <property type="match status" value="1"/>
</dbReference>
<feature type="chain" id="PRO_5036687859" evidence="1">
    <location>
        <begin position="26"/>
        <end position="340"/>
    </location>
</feature>
<keyword evidence="3" id="KW-1185">Reference proteome</keyword>
<reference evidence="4" key="1">
    <citation type="submission" date="2022-11" db="UniProtKB">
        <authorList>
            <consortium name="WormBaseParasite"/>
        </authorList>
    </citation>
    <scope>IDENTIFICATION</scope>
</reference>
<dbReference type="WBParaSite" id="ACRNAN_scaffold377.g12781.t1">
    <property type="protein sequence ID" value="ACRNAN_scaffold377.g12781.t1"/>
    <property type="gene ID" value="ACRNAN_scaffold377.g12781"/>
</dbReference>
<evidence type="ECO:0000256" key="1">
    <source>
        <dbReference type="SAM" id="SignalP"/>
    </source>
</evidence>
<keyword evidence="1" id="KW-0732">Signal</keyword>
<sequence length="340" mass="39462">MVNFGYFSMKNLIFVFLNIFITISAEPIPKSQQFQVQGFSVGPIGHENRNINWQQQQVYETQKVVYGRDPPGFHNQNQINSSYIIYRPQSPNRFHPNSGKPIGPDMRKIFLPQDFIPPTILKNRLNGQKLFHQATNNELLQKDDSYHMPAIKPPQGMKKDCTKCPENRGSAETFRLNMETQDSQYVNKKESKKSEPSKYYYPPRTPLPLPGCFYNPTGYVCCNRQLNDMIVDVYTRLEMDPKFHICNINVLATQLQKKLEKSFNRTFETIVSFEDFAQKIHFNEDLACKVEIGGKYMLAYGTVQNVAEKINDRIMTLMGPETFEQHNEIRRAPKKNSILI</sequence>
<name>A0A914DSU5_9BILA</name>
<accession>A0A914DSU5</accession>